<dbReference type="GO" id="GO:0055091">
    <property type="term" value="P:phospholipid homeostasis"/>
    <property type="evidence" value="ECO:0007669"/>
    <property type="project" value="TreeGrafter"/>
</dbReference>
<dbReference type="SUPFAM" id="SSF55729">
    <property type="entry name" value="Acyl-CoA N-acyltransferases (Nat)"/>
    <property type="match status" value="1"/>
</dbReference>
<dbReference type="PANTHER" id="PTHR34697:SF2">
    <property type="entry name" value="PHOSPHATIDYLGLYCEROL LYSYLTRANSFERASE"/>
    <property type="match status" value="1"/>
</dbReference>
<keyword evidence="3 6" id="KW-0812">Transmembrane</keyword>
<organism evidence="8 9">
    <name type="scientific">Histidinibacterium aquaticum</name>
    <dbReference type="NCBI Taxonomy" id="2613962"/>
    <lineage>
        <taxon>Bacteria</taxon>
        <taxon>Pseudomonadati</taxon>
        <taxon>Pseudomonadota</taxon>
        <taxon>Alphaproteobacteria</taxon>
        <taxon>Rhodobacterales</taxon>
        <taxon>Paracoccaceae</taxon>
        <taxon>Histidinibacterium</taxon>
    </lineage>
</organism>
<feature type="transmembrane region" description="Helical" evidence="6">
    <location>
        <begin position="117"/>
        <end position="144"/>
    </location>
</feature>
<proteinExistence type="predicted"/>
<protein>
    <submittedName>
        <fullName evidence="8">DUF2156 domain-containing protein</fullName>
    </submittedName>
</protein>
<dbReference type="GO" id="GO:0006629">
    <property type="term" value="P:lipid metabolic process"/>
    <property type="evidence" value="ECO:0007669"/>
    <property type="project" value="UniProtKB-KW"/>
</dbReference>
<gene>
    <name evidence="8" type="ORF">F3S47_00570</name>
</gene>
<evidence type="ECO:0000256" key="1">
    <source>
        <dbReference type="ARBA" id="ARBA00004651"/>
    </source>
</evidence>
<feature type="transmembrane region" description="Helical" evidence="6">
    <location>
        <begin position="150"/>
        <end position="171"/>
    </location>
</feature>
<feature type="transmembrane region" description="Helical" evidence="6">
    <location>
        <begin position="45"/>
        <end position="64"/>
    </location>
</feature>
<comment type="caution">
    <text evidence="8">The sequence shown here is derived from an EMBL/GenBank/DDBJ whole genome shotgun (WGS) entry which is preliminary data.</text>
</comment>
<comment type="subcellular location">
    <subcellularLocation>
        <location evidence="1">Cell membrane</location>
        <topology evidence="1">Multi-pass membrane protein</topology>
    </subcellularLocation>
</comment>
<dbReference type="Proteomes" id="UP000326554">
    <property type="component" value="Unassembled WGS sequence"/>
</dbReference>
<feature type="transmembrane region" description="Helical" evidence="6">
    <location>
        <begin position="6"/>
        <end position="24"/>
    </location>
</feature>
<reference evidence="8 9" key="1">
    <citation type="submission" date="2019-09" db="EMBL/GenBank/DDBJ databases">
        <authorList>
            <person name="Park J.-S."/>
            <person name="Choi H.-J."/>
        </authorList>
    </citation>
    <scope>NUCLEOTIDE SEQUENCE [LARGE SCALE GENOMIC DNA]</scope>
    <source>
        <strain evidence="8 9">176SS1-4</strain>
    </source>
</reference>
<evidence type="ECO:0000256" key="2">
    <source>
        <dbReference type="ARBA" id="ARBA00022475"/>
    </source>
</evidence>
<sequence length="618" mass="64783">MPLRLSPWQALGLAVGPVLLWMLARRLDHVDLGEVMAALGRIGPGALLLALAATGASFLCLGAYDATVQAALGTGVPRGRAARAGRRAVAIGQVTGLGTLVGALVRWRALPELSLAASVHVSALVSLSFLAAAAPVTVMAALVWLPDMPLRTPVAVGGALTLVAVTALPLLAPRRLRELVGGLDHGKGLRLALWATADTAFAALALWACLPAGVEISFGPLFAAYLAALSAGLLTNAPGGLGAFELVLLALLPGVAAPDLLAGVLAFRAVYYALPALVSLPGLVAPRRPAEGLTKADPVRRARELATPPCPEWGLARQQAEIWTAGPDRALCLSRAPRVLAALGPVRGGVPLAELARRARVEGRWPALYKCDARTALVARQAGWTVLRVAANARIDLSHWDLEGPARRQLRRKLRQAEKAGVRISEAGELPLEEMRALGRAWAEAHGGERGFSCGTLTASLVRHQRVFLAHRDGRLMAFATAHATPGAWALDLMRHGEDVPAGTMHGLVAAMIGTARAEGAAHLSLAAVPDLAPPAQELGPRLCPGLRQFKESFGPAWQPLYLAVPNRLVLLPVVAALVWQIRLGHRLTAGNIDAMQDDLEENAIALAPGACNAPWTP</sequence>
<evidence type="ECO:0000259" key="7">
    <source>
        <dbReference type="Pfam" id="PF09924"/>
    </source>
</evidence>
<evidence type="ECO:0000313" key="9">
    <source>
        <dbReference type="Proteomes" id="UP000326554"/>
    </source>
</evidence>
<evidence type="ECO:0000256" key="3">
    <source>
        <dbReference type="ARBA" id="ARBA00022692"/>
    </source>
</evidence>
<dbReference type="GO" id="GO:0050071">
    <property type="term" value="F:phosphatidylglycerol lysyltransferase activity"/>
    <property type="evidence" value="ECO:0007669"/>
    <property type="project" value="UniProtKB-EC"/>
</dbReference>
<dbReference type="GO" id="GO:0046677">
    <property type="term" value="P:response to antibiotic"/>
    <property type="evidence" value="ECO:0007669"/>
    <property type="project" value="UniProtKB-KW"/>
</dbReference>
<dbReference type="InterPro" id="IPR051211">
    <property type="entry name" value="PG_lysyltransferase"/>
</dbReference>
<keyword evidence="2" id="KW-1003">Cell membrane</keyword>
<keyword evidence="4 6" id="KW-1133">Transmembrane helix</keyword>
<dbReference type="PANTHER" id="PTHR34697">
    <property type="entry name" value="PHOSPHATIDYLGLYCEROL LYSYLTRANSFERASE"/>
    <property type="match status" value="1"/>
</dbReference>
<dbReference type="Pfam" id="PF09924">
    <property type="entry name" value="LPG_synthase_C"/>
    <property type="match status" value="1"/>
</dbReference>
<feature type="transmembrane region" description="Helical" evidence="6">
    <location>
        <begin position="84"/>
        <end position="105"/>
    </location>
</feature>
<evidence type="ECO:0000256" key="4">
    <source>
        <dbReference type="ARBA" id="ARBA00022989"/>
    </source>
</evidence>
<dbReference type="Gene3D" id="3.40.630.30">
    <property type="match status" value="1"/>
</dbReference>
<keyword evidence="9" id="KW-1185">Reference proteome</keyword>
<dbReference type="EMBL" id="VYQE01000001">
    <property type="protein sequence ID" value="KAA9009797.1"/>
    <property type="molecule type" value="Genomic_DNA"/>
</dbReference>
<dbReference type="AlphaFoldDB" id="A0A5J5GP16"/>
<dbReference type="RefSeq" id="WP_150443282.1">
    <property type="nucleotide sequence ID" value="NZ_VYQE01000001.1"/>
</dbReference>
<evidence type="ECO:0000313" key="8">
    <source>
        <dbReference type="EMBL" id="KAA9009797.1"/>
    </source>
</evidence>
<dbReference type="GO" id="GO:0005886">
    <property type="term" value="C:plasma membrane"/>
    <property type="evidence" value="ECO:0007669"/>
    <property type="project" value="UniProtKB-SubCell"/>
</dbReference>
<accession>A0A5J5GP16</accession>
<dbReference type="InterPro" id="IPR016181">
    <property type="entry name" value="Acyl_CoA_acyltransferase"/>
</dbReference>
<feature type="transmembrane region" description="Helical" evidence="6">
    <location>
        <begin position="216"/>
        <end position="234"/>
    </location>
</feature>
<keyword evidence="5 6" id="KW-0472">Membrane</keyword>
<dbReference type="InterPro" id="IPR024320">
    <property type="entry name" value="LPG_synthase_C"/>
</dbReference>
<feature type="transmembrane region" description="Helical" evidence="6">
    <location>
        <begin position="191"/>
        <end position="210"/>
    </location>
</feature>
<feature type="domain" description="Phosphatidylglycerol lysyltransferase C-terminal" evidence="7">
    <location>
        <begin position="352"/>
        <end position="564"/>
    </location>
</feature>
<evidence type="ECO:0000256" key="5">
    <source>
        <dbReference type="ARBA" id="ARBA00023136"/>
    </source>
</evidence>
<name>A0A5J5GP16_9RHOB</name>
<evidence type="ECO:0000256" key="6">
    <source>
        <dbReference type="SAM" id="Phobius"/>
    </source>
</evidence>